<accession>D0BM22</accession>
<keyword evidence="1" id="KW-1133">Transmembrane helix</keyword>
<dbReference type="RefSeq" id="WP_020991413.1">
    <property type="nucleotide sequence ID" value="NZ_KI391971.1"/>
</dbReference>
<keyword evidence="1" id="KW-0812">Transmembrane</keyword>
<dbReference type="EMBL" id="ACRF02000016">
    <property type="protein sequence ID" value="EEW93037.2"/>
    <property type="molecule type" value="Genomic_DNA"/>
</dbReference>
<dbReference type="InterPro" id="IPR029058">
    <property type="entry name" value="AB_hydrolase_fold"/>
</dbReference>
<dbReference type="Pfam" id="PF12695">
    <property type="entry name" value="Abhydrolase_5"/>
    <property type="match status" value="1"/>
</dbReference>
<organism evidence="3 4">
    <name type="scientific">Granulicatella elegans ATCC 700633</name>
    <dbReference type="NCBI Taxonomy" id="626369"/>
    <lineage>
        <taxon>Bacteria</taxon>
        <taxon>Bacillati</taxon>
        <taxon>Bacillota</taxon>
        <taxon>Bacilli</taxon>
        <taxon>Lactobacillales</taxon>
        <taxon>Carnobacteriaceae</taxon>
        <taxon>Granulicatella</taxon>
    </lineage>
</organism>
<feature type="transmembrane region" description="Helical" evidence="1">
    <location>
        <begin position="7"/>
        <end position="31"/>
    </location>
</feature>
<dbReference type="GO" id="GO:0016787">
    <property type="term" value="F:hydrolase activity"/>
    <property type="evidence" value="ECO:0007669"/>
    <property type="project" value="InterPro"/>
</dbReference>
<proteinExistence type="predicted"/>
<dbReference type="AlphaFoldDB" id="D0BM22"/>
<comment type="caution">
    <text evidence="3">The sequence shown here is derived from an EMBL/GenBank/DDBJ whole genome shotgun (WGS) entry which is preliminary data.</text>
</comment>
<name>D0BM22_9LACT</name>
<evidence type="ECO:0000256" key="1">
    <source>
        <dbReference type="SAM" id="Phobius"/>
    </source>
</evidence>
<evidence type="ECO:0000259" key="2">
    <source>
        <dbReference type="Pfam" id="PF12695"/>
    </source>
</evidence>
<keyword evidence="1" id="KW-0472">Membrane</keyword>
<sequence>MTRQRKWFYGIFGMLFALILLFYGLILIFTYRGTPEAIGLWNLETYEKKNHSYRFDAKGDEMATILFYTGALVEPQAYVNLAMELSNQGITTYVIESSLNLPILERGTTESIIKEEKLDKVYVAGHSLGGVVASLDAVKLKKENHLAGIILLASYFDKSVDFSNSDVPVLSIIASNDKVLNWTKYIKSKNRLPQTFEQEFIFEGNHSGFGSYGKQIGDGERSMSDRRQQKITSEKIAKFIKEQNKNAQ</sequence>
<gene>
    <name evidence="3" type="ORF">HMPREF0446_01025</name>
</gene>
<reference evidence="3" key="2">
    <citation type="submission" date="2011-10" db="EMBL/GenBank/DDBJ databases">
        <title>The Genome Sequence of Granulicatella elegans ATCC 700633.</title>
        <authorList>
            <consortium name="The Broad Institute Genome Sequencing Platform"/>
            <consortium name="The Broad Institute Genome Sequencing Center for Infectious Disease"/>
            <person name="Earl A."/>
            <person name="Ward D."/>
            <person name="Feldgarden M."/>
            <person name="Gevers D."/>
            <person name="Sibley C.D."/>
            <person name="Field T.R."/>
            <person name="Grinwis M."/>
            <person name="Eshaghurshan C.S."/>
            <person name="Surette M.G."/>
            <person name="Young S.K."/>
            <person name="Zeng Q."/>
            <person name="Gargeya S."/>
            <person name="Fitzgerald M."/>
            <person name="Haas B."/>
            <person name="Abouelleil A."/>
            <person name="Alvarado L."/>
            <person name="Arachchi H.M."/>
            <person name="Berlin A."/>
            <person name="Brown A."/>
            <person name="Chapman S.B."/>
            <person name="Chen Z."/>
            <person name="Dunbar C."/>
            <person name="Freedman E."/>
            <person name="Gearin G."/>
            <person name="Goldberg J."/>
            <person name="Griggs A."/>
            <person name="Gujja S."/>
            <person name="Heiman D."/>
            <person name="Howarth C."/>
            <person name="Larson L."/>
            <person name="Lui A."/>
            <person name="MacDonald P.J.P."/>
            <person name="Montmayeur A."/>
            <person name="Murphy C."/>
            <person name="Neiman D."/>
            <person name="Pearson M."/>
            <person name="Priest M."/>
            <person name="Roberts A."/>
            <person name="Saif S."/>
            <person name="Shea T."/>
            <person name="Shenoy N."/>
            <person name="Sisk P."/>
            <person name="Stolte C."/>
            <person name="Sykes S."/>
            <person name="Wortman J."/>
            <person name="Nusbaum C."/>
            <person name="Birren B."/>
        </authorList>
    </citation>
    <scope>NUCLEOTIDE SEQUENCE [LARGE SCALE GENOMIC DNA]</scope>
    <source>
        <strain evidence="3">ATCC 700633</strain>
    </source>
</reference>
<dbReference type="Proteomes" id="UP000002939">
    <property type="component" value="Unassembled WGS sequence"/>
</dbReference>
<dbReference type="eggNOG" id="COG2267">
    <property type="taxonomic scope" value="Bacteria"/>
</dbReference>
<keyword evidence="4" id="KW-1185">Reference proteome</keyword>
<reference evidence="3" key="1">
    <citation type="submission" date="2009-09" db="EMBL/GenBank/DDBJ databases">
        <authorList>
            <consortium name="The Broad Institute Genome Sequencing Platform"/>
            <person name="Ward D."/>
            <person name="Feldgarden M."/>
            <person name="Earl A."/>
            <person name="Young S.K."/>
            <person name="Zeng Q."/>
            <person name="Koehrsen M."/>
            <person name="Alvarado L."/>
            <person name="Berlin A."/>
            <person name="Bochicchio J."/>
            <person name="Borenstein D."/>
            <person name="Chapman S.B."/>
            <person name="Chen Z."/>
            <person name="Engels R."/>
            <person name="Freedman E."/>
            <person name="Gellesch M."/>
            <person name="Goldberg J."/>
            <person name="Griggs A."/>
            <person name="Gujja S."/>
            <person name="Heilman E."/>
            <person name="Heiman D."/>
            <person name="Hepburn T."/>
            <person name="Howarth C."/>
            <person name="Jen D."/>
            <person name="Larson L."/>
            <person name="Lewis B."/>
            <person name="Mehta T."/>
            <person name="Park D."/>
            <person name="Pearson M."/>
            <person name="Roberts A."/>
            <person name="Saif S."/>
            <person name="Shea T."/>
            <person name="Shenoy N."/>
            <person name="Sisk P."/>
            <person name="Stolte C."/>
            <person name="Sykes S."/>
            <person name="Thomson T."/>
            <person name="Walk T."/>
            <person name="White J."/>
            <person name="Yandava C."/>
            <person name="Sibley C.D."/>
            <person name="Field T.R."/>
            <person name="Grinwis M."/>
            <person name="Eshaghurshan C.S."/>
            <person name="Surette M.G."/>
            <person name="Haas B."/>
            <person name="Nusbaum C."/>
            <person name="Birren B."/>
        </authorList>
    </citation>
    <scope>NUCLEOTIDE SEQUENCE [LARGE SCALE GENOMIC DNA]</scope>
    <source>
        <strain evidence="3">ATCC 700633</strain>
    </source>
</reference>
<evidence type="ECO:0000313" key="3">
    <source>
        <dbReference type="EMBL" id="EEW93037.2"/>
    </source>
</evidence>
<dbReference type="HOGENOM" id="CLU_077889_0_0_9"/>
<dbReference type="Gene3D" id="3.40.50.1820">
    <property type="entry name" value="alpha/beta hydrolase"/>
    <property type="match status" value="1"/>
</dbReference>
<dbReference type="OrthoDB" id="9780932at2"/>
<feature type="domain" description="Alpha/beta hydrolase fold-5" evidence="2">
    <location>
        <begin position="65"/>
        <end position="229"/>
    </location>
</feature>
<protein>
    <recommendedName>
        <fullName evidence="2">Alpha/beta hydrolase fold-5 domain-containing protein</fullName>
    </recommendedName>
</protein>
<dbReference type="STRING" id="626369.HMPREF0446_01025"/>
<dbReference type="InterPro" id="IPR029059">
    <property type="entry name" value="AB_hydrolase_5"/>
</dbReference>
<dbReference type="SUPFAM" id="SSF53474">
    <property type="entry name" value="alpha/beta-Hydrolases"/>
    <property type="match status" value="1"/>
</dbReference>
<evidence type="ECO:0000313" key="4">
    <source>
        <dbReference type="Proteomes" id="UP000002939"/>
    </source>
</evidence>